<accession>A0A136IWL0</accession>
<proteinExistence type="predicted"/>
<dbReference type="Proteomes" id="UP000070501">
    <property type="component" value="Unassembled WGS sequence"/>
</dbReference>
<reference evidence="2" key="1">
    <citation type="submission" date="2016-02" db="EMBL/GenBank/DDBJ databases">
        <title>Draft genome sequence of Microdochium bolleyi, a fungal endophyte of beachgrass.</title>
        <authorList>
            <consortium name="DOE Joint Genome Institute"/>
            <person name="David A.S."/>
            <person name="May G."/>
            <person name="Haridas S."/>
            <person name="Lim J."/>
            <person name="Wang M."/>
            <person name="Labutti K."/>
            <person name="Lipzen A."/>
            <person name="Barry K."/>
            <person name="Grigoriev I.V."/>
        </authorList>
    </citation>
    <scope>NUCLEOTIDE SEQUENCE [LARGE SCALE GENOMIC DNA]</scope>
    <source>
        <strain evidence="2">J235TASD1</strain>
    </source>
</reference>
<evidence type="ECO:0000313" key="1">
    <source>
        <dbReference type="EMBL" id="KXJ89159.1"/>
    </source>
</evidence>
<organism evidence="1 2">
    <name type="scientific">Microdochium bolleyi</name>
    <dbReference type="NCBI Taxonomy" id="196109"/>
    <lineage>
        <taxon>Eukaryota</taxon>
        <taxon>Fungi</taxon>
        <taxon>Dikarya</taxon>
        <taxon>Ascomycota</taxon>
        <taxon>Pezizomycotina</taxon>
        <taxon>Sordariomycetes</taxon>
        <taxon>Xylariomycetidae</taxon>
        <taxon>Xylariales</taxon>
        <taxon>Microdochiaceae</taxon>
        <taxon>Microdochium</taxon>
    </lineage>
</organism>
<dbReference type="AlphaFoldDB" id="A0A136IWL0"/>
<keyword evidence="2" id="KW-1185">Reference proteome</keyword>
<dbReference type="OrthoDB" id="5275938at2759"/>
<sequence length="109" mass="12487">MSGCEETAKDQIMAQLYNMAVVIDKYDCIEVLSPWSTQLLRFATAYQYQYHALAQHDLENVGQELWVFWVLGHRYHFLHTFESLIGDCSINEQGGFVTSSGRKIFDGSS</sequence>
<dbReference type="EMBL" id="KQ964256">
    <property type="protein sequence ID" value="KXJ89159.1"/>
    <property type="molecule type" value="Genomic_DNA"/>
</dbReference>
<gene>
    <name evidence="1" type="ORF">Micbo1qcDRAFT_206728</name>
</gene>
<dbReference type="InParanoid" id="A0A136IWL0"/>
<protein>
    <submittedName>
        <fullName evidence="1">Uncharacterized protein</fullName>
    </submittedName>
</protein>
<evidence type="ECO:0000313" key="2">
    <source>
        <dbReference type="Proteomes" id="UP000070501"/>
    </source>
</evidence>
<name>A0A136IWL0_9PEZI</name>